<evidence type="ECO:0000259" key="1">
    <source>
        <dbReference type="Pfam" id="PF03807"/>
    </source>
</evidence>
<sequence length="317" mass="33663">MSIGNVSRAVISVIGAGNMGSAIAARMHRDGAGEILSPLEGRSNNTLARAKECGMIPSPYATIAKSATHILSVVPPAEALAVAQAVASAYRELGTDRPMVFADCNAMNSASVREIKTVFDGTNVKFIDGSIIGLPPSEDYNPGIFVCADPEDDLQWFKEFVDTTKGYGLNIFPMEGASLGDASSLKMAHSSIVKGTLGLMTSAILAANASSPATARGLVHALEISQPRMVDLSDHILSKMPAKAYRFVKEMEEVGGFIGRGEESKIFKELEVVFGGIAKSLEAHKVNPSSAEAKDVADVIAFCEESRRTIQARDRKN</sequence>
<dbReference type="InterPro" id="IPR015814">
    <property type="entry name" value="Pgluconate_DH_NAD-bd_C"/>
</dbReference>
<dbReference type="SUPFAM" id="SSF51735">
    <property type="entry name" value="NAD(P)-binding Rossmann-fold domains"/>
    <property type="match status" value="1"/>
</dbReference>
<gene>
    <name evidence="3" type="ORF">CYLTODRAFT_426879</name>
</gene>
<accession>A0A0D7AW91</accession>
<dbReference type="STRING" id="1314674.A0A0D7AW91"/>
<dbReference type="Gene3D" id="3.40.50.720">
    <property type="entry name" value="NAD(P)-binding Rossmann-like Domain"/>
    <property type="match status" value="1"/>
</dbReference>
<evidence type="ECO:0000313" key="3">
    <source>
        <dbReference type="EMBL" id="KIY62482.1"/>
    </source>
</evidence>
<feature type="domain" description="Pyrroline-5-carboxylate reductase catalytic N-terminal" evidence="1">
    <location>
        <begin position="11"/>
        <end position="86"/>
    </location>
</feature>
<feature type="domain" description="Phosphogluconate dehydrogenase NAD-binding putative C-terminal" evidence="2">
    <location>
        <begin position="209"/>
        <end position="274"/>
    </location>
</feature>
<dbReference type="InterPro" id="IPR008927">
    <property type="entry name" value="6-PGluconate_DH-like_C_sf"/>
</dbReference>
<evidence type="ECO:0008006" key="5">
    <source>
        <dbReference type="Google" id="ProtNLM"/>
    </source>
</evidence>
<organism evidence="3 4">
    <name type="scientific">Cylindrobasidium torrendii FP15055 ss-10</name>
    <dbReference type="NCBI Taxonomy" id="1314674"/>
    <lineage>
        <taxon>Eukaryota</taxon>
        <taxon>Fungi</taxon>
        <taxon>Dikarya</taxon>
        <taxon>Basidiomycota</taxon>
        <taxon>Agaricomycotina</taxon>
        <taxon>Agaricomycetes</taxon>
        <taxon>Agaricomycetidae</taxon>
        <taxon>Agaricales</taxon>
        <taxon>Marasmiineae</taxon>
        <taxon>Physalacriaceae</taxon>
        <taxon>Cylindrobasidium</taxon>
    </lineage>
</organism>
<dbReference type="OrthoDB" id="9988102at2759"/>
<dbReference type="Pfam" id="PF03807">
    <property type="entry name" value="F420_oxidored"/>
    <property type="match status" value="1"/>
</dbReference>
<dbReference type="InterPro" id="IPR036291">
    <property type="entry name" value="NAD(P)-bd_dom_sf"/>
</dbReference>
<dbReference type="InterPro" id="IPR028939">
    <property type="entry name" value="P5C_Rdtase_cat_N"/>
</dbReference>
<dbReference type="AlphaFoldDB" id="A0A0D7AW91"/>
<reference evidence="3 4" key="1">
    <citation type="journal article" date="2015" name="Fungal Genet. Biol.">
        <title>Evolution of novel wood decay mechanisms in Agaricales revealed by the genome sequences of Fistulina hepatica and Cylindrobasidium torrendii.</title>
        <authorList>
            <person name="Floudas D."/>
            <person name="Held B.W."/>
            <person name="Riley R."/>
            <person name="Nagy L.G."/>
            <person name="Koehler G."/>
            <person name="Ransdell A.S."/>
            <person name="Younus H."/>
            <person name="Chow J."/>
            <person name="Chiniquy J."/>
            <person name="Lipzen A."/>
            <person name="Tritt A."/>
            <person name="Sun H."/>
            <person name="Haridas S."/>
            <person name="LaButti K."/>
            <person name="Ohm R.A."/>
            <person name="Kues U."/>
            <person name="Blanchette R.A."/>
            <person name="Grigoriev I.V."/>
            <person name="Minto R.E."/>
            <person name="Hibbett D.S."/>
        </authorList>
    </citation>
    <scope>NUCLEOTIDE SEQUENCE [LARGE SCALE GENOMIC DNA]</scope>
    <source>
        <strain evidence="3 4">FP15055 ss-10</strain>
    </source>
</reference>
<proteinExistence type="predicted"/>
<evidence type="ECO:0000259" key="2">
    <source>
        <dbReference type="Pfam" id="PF09130"/>
    </source>
</evidence>
<keyword evidence="4" id="KW-1185">Reference proteome</keyword>
<name>A0A0D7AW91_9AGAR</name>
<dbReference type="SUPFAM" id="SSF48179">
    <property type="entry name" value="6-phosphogluconate dehydrogenase C-terminal domain-like"/>
    <property type="match status" value="1"/>
</dbReference>
<dbReference type="Proteomes" id="UP000054007">
    <property type="component" value="Unassembled WGS sequence"/>
</dbReference>
<dbReference type="Pfam" id="PF09130">
    <property type="entry name" value="DUF1932"/>
    <property type="match status" value="1"/>
</dbReference>
<evidence type="ECO:0000313" key="4">
    <source>
        <dbReference type="Proteomes" id="UP000054007"/>
    </source>
</evidence>
<protein>
    <recommendedName>
        <fullName evidence="5">6-phosphogluconate dehydrogenase C-terminal domain-like protein</fullName>
    </recommendedName>
</protein>
<dbReference type="EMBL" id="KN880780">
    <property type="protein sequence ID" value="KIY62482.1"/>
    <property type="molecule type" value="Genomic_DNA"/>
</dbReference>